<proteinExistence type="predicted"/>
<reference evidence="3" key="1">
    <citation type="submission" date="2015-11" db="EMBL/GenBank/DDBJ databases">
        <authorList>
            <person name="Varghese N."/>
        </authorList>
    </citation>
    <scope>NUCLEOTIDE SEQUENCE [LARGE SCALE GENOMIC DNA]</scope>
    <source>
        <strain evidence="3">JGI-23</strain>
    </source>
</reference>
<organism evidence="2 3">
    <name type="scientific">Candidatus Chryseopegocella kryptomonas</name>
    <dbReference type="NCBI Taxonomy" id="1633643"/>
    <lineage>
        <taxon>Bacteria</taxon>
        <taxon>Pseudomonadati</taxon>
        <taxon>Candidatus Kryptoniota</taxon>
        <taxon>Candidatus Chryseopegocella</taxon>
    </lineage>
</organism>
<feature type="non-terminal residue" evidence="2">
    <location>
        <position position="1"/>
    </location>
</feature>
<dbReference type="Proteomes" id="UP000199197">
    <property type="component" value="Unassembled WGS sequence"/>
</dbReference>
<dbReference type="EMBL" id="CZVW01000038">
    <property type="protein sequence ID" value="CUT05391.1"/>
    <property type="molecule type" value="Genomic_DNA"/>
</dbReference>
<evidence type="ECO:0000256" key="1">
    <source>
        <dbReference type="SAM" id="MobiDB-lite"/>
    </source>
</evidence>
<evidence type="ECO:0000313" key="2">
    <source>
        <dbReference type="EMBL" id="CUT05391.1"/>
    </source>
</evidence>
<accession>A0A0P1NZU5</accession>
<keyword evidence="3" id="KW-1185">Reference proteome</keyword>
<evidence type="ECO:0000313" key="3">
    <source>
        <dbReference type="Proteomes" id="UP000199197"/>
    </source>
</evidence>
<name>A0A0P1NZU5_9BACT</name>
<feature type="compositionally biased region" description="Polar residues" evidence="1">
    <location>
        <begin position="55"/>
        <end position="67"/>
    </location>
</feature>
<protein>
    <recommendedName>
        <fullName evidence="4">HlyD family secretion protein</fullName>
    </recommendedName>
</protein>
<dbReference type="Gene3D" id="2.40.420.20">
    <property type="match status" value="1"/>
</dbReference>
<feature type="region of interest" description="Disordered" evidence="1">
    <location>
        <begin position="55"/>
        <end position="76"/>
    </location>
</feature>
<dbReference type="AlphaFoldDB" id="A0A0P1NZU5"/>
<evidence type="ECO:0008006" key="4">
    <source>
        <dbReference type="Google" id="ProtNLM"/>
    </source>
</evidence>
<gene>
    <name evidence="2" type="ORF">JGI23_01952</name>
</gene>
<sequence length="76" mass="8299">GNFPSGNRAIIWTLDENKNPKPVFVRLGITDGNYTEVVGGNLKEGDEVITGYVLTTTSGNNPSTPQPFQFRGRTPF</sequence>